<proteinExistence type="predicted"/>
<dbReference type="GO" id="GO:0005634">
    <property type="term" value="C:nucleus"/>
    <property type="evidence" value="ECO:0007669"/>
    <property type="project" value="UniProtKB-UniRule"/>
</dbReference>
<dbReference type="PANTHER" id="PTHR48112">
    <property type="entry name" value="HIGH MOBILITY GROUP PROTEIN DSP1"/>
    <property type="match status" value="1"/>
</dbReference>
<feature type="DNA-binding region" description="HMG box" evidence="2">
    <location>
        <begin position="62"/>
        <end position="133"/>
    </location>
</feature>
<feature type="region of interest" description="Disordered" evidence="3">
    <location>
        <begin position="136"/>
        <end position="338"/>
    </location>
</feature>
<feature type="compositionally biased region" description="Polar residues" evidence="3">
    <location>
        <begin position="217"/>
        <end position="230"/>
    </location>
</feature>
<feature type="compositionally biased region" description="Low complexity" evidence="3">
    <location>
        <begin position="152"/>
        <end position="182"/>
    </location>
</feature>
<organism evidence="5">
    <name type="scientific">Lotharella oceanica</name>
    <dbReference type="NCBI Taxonomy" id="641309"/>
    <lineage>
        <taxon>Eukaryota</taxon>
        <taxon>Sar</taxon>
        <taxon>Rhizaria</taxon>
        <taxon>Cercozoa</taxon>
        <taxon>Chlorarachniophyceae</taxon>
        <taxon>Lotharella</taxon>
    </lineage>
</organism>
<dbReference type="PANTHER" id="PTHR48112:SF22">
    <property type="entry name" value="MITOCHONDRIAL TRANSCRIPTION FACTOR A, ISOFORM B"/>
    <property type="match status" value="1"/>
</dbReference>
<keyword evidence="1 2" id="KW-0238">DNA-binding</keyword>
<gene>
    <name evidence="5" type="ORF">LSP00402_LOCUS17277</name>
</gene>
<dbReference type="InterPro" id="IPR036910">
    <property type="entry name" value="HMG_box_dom_sf"/>
</dbReference>
<dbReference type="SMART" id="SM00398">
    <property type="entry name" value="HMG"/>
    <property type="match status" value="1"/>
</dbReference>
<feature type="domain" description="HMG box" evidence="4">
    <location>
        <begin position="62"/>
        <end position="133"/>
    </location>
</feature>
<evidence type="ECO:0000256" key="1">
    <source>
        <dbReference type="ARBA" id="ARBA00023125"/>
    </source>
</evidence>
<dbReference type="InterPro" id="IPR050342">
    <property type="entry name" value="HMGB"/>
</dbReference>
<feature type="compositionally biased region" description="Polar residues" evidence="3">
    <location>
        <begin position="280"/>
        <end position="290"/>
    </location>
</feature>
<keyword evidence="2" id="KW-0539">Nucleus</keyword>
<evidence type="ECO:0000313" key="5">
    <source>
        <dbReference type="EMBL" id="CAD9773286.1"/>
    </source>
</evidence>
<feature type="compositionally biased region" description="Basic residues" evidence="3">
    <location>
        <begin position="51"/>
        <end position="63"/>
    </location>
</feature>
<sequence>MASSCSGASAAAAATAAAGLTLSAPPVLLVLPPSLPRKSSGSVASPGTKERGKRAKRRKRTPKRSRTAFNYFQFAVKERLCRDHAVKDTAHTLELARGIGLSWKNLSPAEKRPFYNQAQADRKRYELENRAYLRSLREPKTSKLGRTSPVASSSSPSSSLPSSSSSLSPMTSLRHPLPLSSRSKAKAFDVPASSETRRPKQSRKRRSPQVFHPPAPSANTTTNSTHSRNLLGSGRPLGTTEAAAAAATTKILPQRTRTRKENIRVADGTNHHDNDRKESPSANIRATSLPSHPGTRHPPHRSTASLPSHPCRPLPHSVKVQATEPKPSSHCAHSAPNRVGAAKDDANNRMHMGQGNQACPMQVGDSKAIRRDPSFVCDSFSEAPNLFEDTTSPFDDYGILEESIDDSDDVRLLMGDCDTF</sequence>
<dbReference type="GO" id="GO:0003677">
    <property type="term" value="F:DNA binding"/>
    <property type="evidence" value="ECO:0007669"/>
    <property type="project" value="UniProtKB-UniRule"/>
</dbReference>
<dbReference type="SUPFAM" id="SSF47095">
    <property type="entry name" value="HMG-box"/>
    <property type="match status" value="1"/>
</dbReference>
<evidence type="ECO:0000259" key="4">
    <source>
        <dbReference type="PROSITE" id="PS50118"/>
    </source>
</evidence>
<dbReference type="Gene3D" id="1.10.30.10">
    <property type="entry name" value="High mobility group box domain"/>
    <property type="match status" value="1"/>
</dbReference>
<name>A0A7S2TY83_9EUKA</name>
<feature type="compositionally biased region" description="Low complexity" evidence="3">
    <location>
        <begin position="239"/>
        <end position="249"/>
    </location>
</feature>
<dbReference type="EMBL" id="HBHP01027908">
    <property type="protein sequence ID" value="CAD9773286.1"/>
    <property type="molecule type" value="Transcribed_RNA"/>
</dbReference>
<accession>A0A7S2TY83</accession>
<protein>
    <recommendedName>
        <fullName evidence="4">HMG box domain-containing protein</fullName>
    </recommendedName>
</protein>
<dbReference type="Pfam" id="PF00505">
    <property type="entry name" value="HMG_box"/>
    <property type="match status" value="1"/>
</dbReference>
<feature type="region of interest" description="Disordered" evidence="3">
    <location>
        <begin position="33"/>
        <end position="63"/>
    </location>
</feature>
<reference evidence="5" key="1">
    <citation type="submission" date="2021-01" db="EMBL/GenBank/DDBJ databases">
        <authorList>
            <person name="Corre E."/>
            <person name="Pelletier E."/>
            <person name="Niang G."/>
            <person name="Scheremetjew M."/>
            <person name="Finn R."/>
            <person name="Kale V."/>
            <person name="Holt S."/>
            <person name="Cochrane G."/>
            <person name="Meng A."/>
            <person name="Brown T."/>
            <person name="Cohen L."/>
        </authorList>
    </citation>
    <scope>NUCLEOTIDE SEQUENCE</scope>
    <source>
        <strain evidence="5">CCMP622</strain>
    </source>
</reference>
<dbReference type="InterPro" id="IPR009071">
    <property type="entry name" value="HMG_box_dom"/>
</dbReference>
<feature type="compositionally biased region" description="Basic and acidic residues" evidence="3">
    <location>
        <begin position="259"/>
        <end position="279"/>
    </location>
</feature>
<dbReference type="AlphaFoldDB" id="A0A7S2TY83"/>
<dbReference type="CDD" id="cd00084">
    <property type="entry name" value="HMG-box_SF"/>
    <property type="match status" value="1"/>
</dbReference>
<evidence type="ECO:0000256" key="2">
    <source>
        <dbReference type="PROSITE-ProRule" id="PRU00267"/>
    </source>
</evidence>
<evidence type="ECO:0000256" key="3">
    <source>
        <dbReference type="SAM" id="MobiDB-lite"/>
    </source>
</evidence>
<dbReference type="PROSITE" id="PS50118">
    <property type="entry name" value="HMG_BOX_2"/>
    <property type="match status" value="1"/>
</dbReference>